<accession>A0A2G5B842</accession>
<evidence type="ECO:0000256" key="2">
    <source>
        <dbReference type="ARBA" id="ARBA00022670"/>
    </source>
</evidence>
<dbReference type="SUPFAM" id="SSF53474">
    <property type="entry name" value="alpha/beta-Hydrolases"/>
    <property type="match status" value="1"/>
</dbReference>
<organism evidence="6 7">
    <name type="scientific">Coemansia reversa (strain ATCC 12441 / NRRL 1564)</name>
    <dbReference type="NCBI Taxonomy" id="763665"/>
    <lineage>
        <taxon>Eukaryota</taxon>
        <taxon>Fungi</taxon>
        <taxon>Fungi incertae sedis</taxon>
        <taxon>Zoopagomycota</taxon>
        <taxon>Kickxellomycotina</taxon>
        <taxon>Kickxellomycetes</taxon>
        <taxon>Kickxellales</taxon>
        <taxon>Kickxellaceae</taxon>
        <taxon>Coemansia</taxon>
    </lineage>
</organism>
<dbReference type="PANTHER" id="PTHR11010:SF38">
    <property type="entry name" value="LYSOSOMAL PRO-X CARBOXYPEPTIDASE"/>
    <property type="match status" value="1"/>
</dbReference>
<dbReference type="Proteomes" id="UP000242474">
    <property type="component" value="Unassembled WGS sequence"/>
</dbReference>
<dbReference type="GO" id="GO:0008239">
    <property type="term" value="F:dipeptidyl-peptidase activity"/>
    <property type="evidence" value="ECO:0007669"/>
    <property type="project" value="TreeGrafter"/>
</dbReference>
<dbReference type="Gene3D" id="3.40.50.1820">
    <property type="entry name" value="alpha/beta hydrolase"/>
    <property type="match status" value="2"/>
</dbReference>
<keyword evidence="2" id="KW-0645">Protease</keyword>
<reference evidence="6 7" key="1">
    <citation type="journal article" date="2015" name="Genome Biol. Evol.">
        <title>Phylogenomic analyses indicate that early fungi evolved digesting cell walls of algal ancestors of land plants.</title>
        <authorList>
            <person name="Chang Y."/>
            <person name="Wang S."/>
            <person name="Sekimoto S."/>
            <person name="Aerts A.L."/>
            <person name="Choi C."/>
            <person name="Clum A."/>
            <person name="LaButti K.M."/>
            <person name="Lindquist E.A."/>
            <person name="Yee Ngan C."/>
            <person name="Ohm R.A."/>
            <person name="Salamov A.A."/>
            <person name="Grigoriev I.V."/>
            <person name="Spatafora J.W."/>
            <person name="Berbee M.L."/>
        </authorList>
    </citation>
    <scope>NUCLEOTIDE SEQUENCE [LARGE SCALE GENOMIC DNA]</scope>
    <source>
        <strain evidence="6 7">NRRL 1564</strain>
    </source>
</reference>
<evidence type="ECO:0000256" key="5">
    <source>
        <dbReference type="ARBA" id="ARBA00023180"/>
    </source>
</evidence>
<evidence type="ECO:0000256" key="1">
    <source>
        <dbReference type="ARBA" id="ARBA00011079"/>
    </source>
</evidence>
<dbReference type="Pfam" id="PF05577">
    <property type="entry name" value="Peptidase_S28"/>
    <property type="match status" value="1"/>
</dbReference>
<dbReference type="GO" id="GO:0070008">
    <property type="term" value="F:serine-type exopeptidase activity"/>
    <property type="evidence" value="ECO:0007669"/>
    <property type="project" value="InterPro"/>
</dbReference>
<keyword evidence="7" id="KW-1185">Reference proteome</keyword>
<dbReference type="InterPro" id="IPR029058">
    <property type="entry name" value="AB_hydrolase_fold"/>
</dbReference>
<name>A0A2G5B842_COERN</name>
<keyword evidence="3" id="KW-0732">Signal</keyword>
<proteinExistence type="inferred from homology"/>
<dbReference type="GO" id="GO:0006508">
    <property type="term" value="P:proteolysis"/>
    <property type="evidence" value="ECO:0007669"/>
    <property type="project" value="UniProtKB-KW"/>
</dbReference>
<evidence type="ECO:0008006" key="8">
    <source>
        <dbReference type="Google" id="ProtNLM"/>
    </source>
</evidence>
<gene>
    <name evidence="6" type="ORF">COEREDRAFT_88045</name>
</gene>
<dbReference type="EMBL" id="KZ303509">
    <property type="protein sequence ID" value="PIA15188.1"/>
    <property type="molecule type" value="Genomic_DNA"/>
</dbReference>
<comment type="similarity">
    <text evidence="1">Belongs to the peptidase S28 family.</text>
</comment>
<sequence length="379" mass="42584">MLKYLNIEQMTADIRQFLIHASVVGFVPKQAPWVLIGGSFAGSLMAWTKYQHTIDALVIASSAPMRIVDGFWEFDNMVIKRLPCASQLSSTIRLVDAVLDNKNATNAKQLTHQFGFNSAEDLEQFSTSLVAQVSQLMLESVGSQVLEQIAEFCNYFGKANSIETQTNTIRDNFNHHQSASFGRDKCPQGDELSWFWLQCTELGLWQTAPPVGSNMFGHRLRSRRLSVEYFEIQCKRCLPDSWNILKGQWKQGFRAFSQEAFTRYKSRDLFTVGDLDPWSALAMENTQGHDGAEVLVIKGAAHAEDLRLSEDIDESEENDALGALAVVDARRHIVGMIKKWSADFGNMHMQRTSDAGTSKSTCVVRSFAMVLTLMFVLVM</sequence>
<keyword evidence="5" id="KW-0325">Glycoprotein</keyword>
<evidence type="ECO:0000256" key="3">
    <source>
        <dbReference type="ARBA" id="ARBA00022729"/>
    </source>
</evidence>
<evidence type="ECO:0000313" key="6">
    <source>
        <dbReference type="EMBL" id="PIA15188.1"/>
    </source>
</evidence>
<dbReference type="PANTHER" id="PTHR11010">
    <property type="entry name" value="PROTEASE S28 PRO-X CARBOXYPEPTIDASE-RELATED"/>
    <property type="match status" value="1"/>
</dbReference>
<dbReference type="InterPro" id="IPR008758">
    <property type="entry name" value="Peptidase_S28"/>
</dbReference>
<keyword evidence="4" id="KW-0378">Hydrolase</keyword>
<protein>
    <recommendedName>
        <fullName evidence="8">Peptidase S28</fullName>
    </recommendedName>
</protein>
<dbReference type="OrthoDB" id="1735038at2759"/>
<evidence type="ECO:0000256" key="4">
    <source>
        <dbReference type="ARBA" id="ARBA00022801"/>
    </source>
</evidence>
<evidence type="ECO:0000313" key="7">
    <source>
        <dbReference type="Proteomes" id="UP000242474"/>
    </source>
</evidence>
<dbReference type="AlphaFoldDB" id="A0A2G5B842"/>